<keyword evidence="3" id="KW-1185">Reference proteome</keyword>
<dbReference type="Proteomes" id="UP001634007">
    <property type="component" value="Unassembled WGS sequence"/>
</dbReference>
<organism evidence="2 3">
    <name type="scientific">Eucalyptus globulus</name>
    <name type="common">Tasmanian blue gum</name>
    <dbReference type="NCBI Taxonomy" id="34317"/>
    <lineage>
        <taxon>Eukaryota</taxon>
        <taxon>Viridiplantae</taxon>
        <taxon>Streptophyta</taxon>
        <taxon>Embryophyta</taxon>
        <taxon>Tracheophyta</taxon>
        <taxon>Spermatophyta</taxon>
        <taxon>Magnoliopsida</taxon>
        <taxon>eudicotyledons</taxon>
        <taxon>Gunneridae</taxon>
        <taxon>Pentapetalae</taxon>
        <taxon>rosids</taxon>
        <taxon>malvids</taxon>
        <taxon>Myrtales</taxon>
        <taxon>Myrtaceae</taxon>
        <taxon>Myrtoideae</taxon>
        <taxon>Eucalypteae</taxon>
        <taxon>Eucalyptus</taxon>
    </lineage>
</organism>
<proteinExistence type="predicted"/>
<dbReference type="PANTHER" id="PTHR24121:SF21">
    <property type="entry name" value="ANKYRIN REPEAT FAMILY PROTEIN"/>
    <property type="match status" value="1"/>
</dbReference>
<name>A0ABD3KNZ5_EUCGL</name>
<dbReference type="PROSITE" id="PS50088">
    <property type="entry name" value="ANK_REPEAT"/>
    <property type="match status" value="1"/>
</dbReference>
<gene>
    <name evidence="2" type="ORF">ACJRO7_022241</name>
</gene>
<dbReference type="EMBL" id="JBJKBG010000005">
    <property type="protein sequence ID" value="KAL3741093.1"/>
    <property type="molecule type" value="Genomic_DNA"/>
</dbReference>
<evidence type="ECO:0000256" key="1">
    <source>
        <dbReference type="PROSITE-ProRule" id="PRU00023"/>
    </source>
</evidence>
<dbReference type="InterPro" id="IPR036770">
    <property type="entry name" value="Ankyrin_rpt-contain_sf"/>
</dbReference>
<dbReference type="SUPFAM" id="SSF48403">
    <property type="entry name" value="Ankyrin repeat"/>
    <property type="match status" value="1"/>
</dbReference>
<comment type="caution">
    <text evidence="2">The sequence shown here is derived from an EMBL/GenBank/DDBJ whole genome shotgun (WGS) entry which is preliminary data.</text>
</comment>
<feature type="repeat" description="ANK" evidence="1">
    <location>
        <begin position="69"/>
        <end position="91"/>
    </location>
</feature>
<reference evidence="2 3" key="1">
    <citation type="submission" date="2024-11" db="EMBL/GenBank/DDBJ databases">
        <title>Chromosome-level genome assembly of Eucalyptus globulus Labill. provides insights into its genome evolution.</title>
        <authorList>
            <person name="Li X."/>
        </authorList>
    </citation>
    <scope>NUCLEOTIDE SEQUENCE [LARGE SCALE GENOMIC DNA]</scope>
    <source>
        <strain evidence="2">CL2024</strain>
        <tissue evidence="2">Fresh tender leaves</tissue>
    </source>
</reference>
<dbReference type="PROSITE" id="PS50297">
    <property type="entry name" value="ANK_REP_REGION"/>
    <property type="match status" value="1"/>
</dbReference>
<accession>A0ABD3KNZ5</accession>
<evidence type="ECO:0000313" key="3">
    <source>
        <dbReference type="Proteomes" id="UP001634007"/>
    </source>
</evidence>
<dbReference type="AlphaFoldDB" id="A0ABD3KNZ5"/>
<evidence type="ECO:0000313" key="2">
    <source>
        <dbReference type="EMBL" id="KAL3741093.1"/>
    </source>
</evidence>
<keyword evidence="1" id="KW-0040">ANK repeat</keyword>
<dbReference type="SMART" id="SM00248">
    <property type="entry name" value="ANK"/>
    <property type="match status" value="3"/>
</dbReference>
<protein>
    <submittedName>
        <fullName evidence="2">Uncharacterized protein</fullName>
    </submittedName>
</protein>
<dbReference type="PANTHER" id="PTHR24121">
    <property type="entry name" value="NO MECHANORECEPTOR POTENTIAL C, ISOFORM D-RELATED"/>
    <property type="match status" value="1"/>
</dbReference>
<sequence length="117" mass="12591">MDTALHIAAGAGHREFVEELVKMMMPTDLEMQNKDGNTALCLAAASGVREIAKAMVDKNPRLPLIRGSNEATPLYIAAQSGKQDMVQYLLSVTDDRGLTELDGIDILVATISSKLFG</sequence>
<dbReference type="InterPro" id="IPR002110">
    <property type="entry name" value="Ankyrin_rpt"/>
</dbReference>
<dbReference type="Gene3D" id="1.25.40.20">
    <property type="entry name" value="Ankyrin repeat-containing domain"/>
    <property type="match status" value="1"/>
</dbReference>
<dbReference type="Pfam" id="PF12796">
    <property type="entry name" value="Ank_2"/>
    <property type="match status" value="1"/>
</dbReference>